<organism evidence="2 3">
    <name type="scientific">Oculimacula yallundae</name>
    <dbReference type="NCBI Taxonomy" id="86028"/>
    <lineage>
        <taxon>Eukaryota</taxon>
        <taxon>Fungi</taxon>
        <taxon>Dikarya</taxon>
        <taxon>Ascomycota</taxon>
        <taxon>Pezizomycotina</taxon>
        <taxon>Leotiomycetes</taxon>
        <taxon>Helotiales</taxon>
        <taxon>Ploettnerulaceae</taxon>
        <taxon>Oculimacula</taxon>
    </lineage>
</organism>
<protein>
    <submittedName>
        <fullName evidence="2">Uncharacterized protein</fullName>
    </submittedName>
</protein>
<dbReference type="Proteomes" id="UP001595075">
    <property type="component" value="Unassembled WGS sequence"/>
</dbReference>
<proteinExistence type="predicted"/>
<accession>A0ABR4BQR8</accession>
<feature type="region of interest" description="Disordered" evidence="1">
    <location>
        <begin position="432"/>
        <end position="458"/>
    </location>
</feature>
<reference evidence="2 3" key="1">
    <citation type="journal article" date="2024" name="Commun. Biol.">
        <title>Comparative genomic analysis of thermophilic fungi reveals convergent evolutionary adaptations and gene losses.</title>
        <authorList>
            <person name="Steindorff A.S."/>
            <person name="Aguilar-Pontes M.V."/>
            <person name="Robinson A.J."/>
            <person name="Andreopoulos B."/>
            <person name="LaButti K."/>
            <person name="Kuo A."/>
            <person name="Mondo S."/>
            <person name="Riley R."/>
            <person name="Otillar R."/>
            <person name="Haridas S."/>
            <person name="Lipzen A."/>
            <person name="Grimwood J."/>
            <person name="Schmutz J."/>
            <person name="Clum A."/>
            <person name="Reid I.D."/>
            <person name="Moisan M.C."/>
            <person name="Butler G."/>
            <person name="Nguyen T.T.M."/>
            <person name="Dewar K."/>
            <person name="Conant G."/>
            <person name="Drula E."/>
            <person name="Henrissat B."/>
            <person name="Hansel C."/>
            <person name="Singer S."/>
            <person name="Hutchinson M.I."/>
            <person name="de Vries R.P."/>
            <person name="Natvig D.O."/>
            <person name="Powell A.J."/>
            <person name="Tsang A."/>
            <person name="Grigoriev I.V."/>
        </authorList>
    </citation>
    <scope>NUCLEOTIDE SEQUENCE [LARGE SCALE GENOMIC DNA]</scope>
    <source>
        <strain evidence="2 3">CBS 494.80</strain>
    </source>
</reference>
<sequence length="458" mass="51592">MPQKQVFVVCERTFNHQDDKGGSLEIESVHTTLESANRWALALANNRFDEFEGCVDRHKDPRRKSRKTKWGTLFTETITTPAEDDFAIEYYVEVRDLEGDELYEDSDREAPLKTAPAPKSVEVKEAFDGMKFSWVGELDDMAARDEIRYLVFDNGGAWRPIEECLEKGMPDYVIAGKNIPQKHQRIIDDKDLCCINRQAFLKMAKNLGLSRSTINKQPINPLKCLARLNFTVLGNVEEPDGRLTKSLMPLFGGQVRCDHTSQMDYVVRRGSNSPADLELFEEECRKYLKIENPTIITSTQAVKMILERVHNSLPAENPRLSITHESIKTFTKCLDGFKFSIPTGDGLIDGMNVQNYVRYQGGQVLGSIHAMDLADYVVAGGAGLSDEHSAMAAQYGVKVLTTIELRELVKRLEPWRAAKEELGMAMGYSHHIEPKKRKRKATSTSISGPLKKSTKLAA</sequence>
<name>A0ABR4BQR8_9HELO</name>
<comment type="caution">
    <text evidence="2">The sequence shown here is derived from an EMBL/GenBank/DDBJ whole genome shotgun (WGS) entry which is preliminary data.</text>
</comment>
<dbReference type="EMBL" id="JAZHXI010000024">
    <property type="protein sequence ID" value="KAL2060042.1"/>
    <property type="molecule type" value="Genomic_DNA"/>
</dbReference>
<evidence type="ECO:0000313" key="3">
    <source>
        <dbReference type="Proteomes" id="UP001595075"/>
    </source>
</evidence>
<evidence type="ECO:0000256" key="1">
    <source>
        <dbReference type="SAM" id="MobiDB-lite"/>
    </source>
</evidence>
<gene>
    <name evidence="2" type="ORF">VTL71DRAFT_9864</name>
</gene>
<keyword evidence="3" id="KW-1185">Reference proteome</keyword>
<evidence type="ECO:0000313" key="2">
    <source>
        <dbReference type="EMBL" id="KAL2060042.1"/>
    </source>
</evidence>